<accession>A0A5Q2N0V5</accession>
<reference evidence="6" key="1">
    <citation type="submission" date="2019-11" db="EMBL/GenBank/DDBJ databases">
        <title>Genome sequence of Heliorestis convoluta strain HH, an alkaliphilic and minimalistic phototrophic bacterium from a soda lake in Egypt.</title>
        <authorList>
            <person name="Dewey E.D."/>
            <person name="Stokes L.M."/>
            <person name="Burchell B.M."/>
            <person name="Shaffer K.N."/>
            <person name="Huntington A.M."/>
            <person name="Baker J.M."/>
            <person name="Nadendla S."/>
            <person name="Giglio M.G."/>
            <person name="Touchman J.W."/>
            <person name="Blankenship R.E."/>
            <person name="Madigan M.T."/>
            <person name="Sattley W.M."/>
        </authorList>
    </citation>
    <scope>NUCLEOTIDE SEQUENCE [LARGE SCALE GENOMIC DNA]</scope>
    <source>
        <strain evidence="6">HH</strain>
    </source>
</reference>
<name>A0A5Q2N0V5_9FIRM</name>
<dbReference type="KEGG" id="hcv:FTV88_2885"/>
<dbReference type="AlphaFoldDB" id="A0A5Q2N0V5"/>
<dbReference type="PROSITE" id="PS51910">
    <property type="entry name" value="GH18_2"/>
    <property type="match status" value="1"/>
</dbReference>
<evidence type="ECO:0000256" key="2">
    <source>
        <dbReference type="SAM" id="SignalP"/>
    </source>
</evidence>
<evidence type="ECO:0000313" key="6">
    <source>
        <dbReference type="Proteomes" id="UP000366051"/>
    </source>
</evidence>
<dbReference type="PANTHER" id="PTHR46066">
    <property type="entry name" value="CHITINASE DOMAIN-CONTAINING PROTEIN 1 FAMILY MEMBER"/>
    <property type="match status" value="1"/>
</dbReference>
<gene>
    <name evidence="5" type="ORF">FTV88_2885</name>
</gene>
<dbReference type="Pfam" id="PF00704">
    <property type="entry name" value="Glyco_hydro_18"/>
    <property type="match status" value="1"/>
</dbReference>
<dbReference type="SUPFAM" id="SSF51445">
    <property type="entry name" value="(Trans)glycosidases"/>
    <property type="match status" value="1"/>
</dbReference>
<feature type="domain" description="SLH" evidence="3">
    <location>
        <begin position="31"/>
        <end position="92"/>
    </location>
</feature>
<dbReference type="InterPro" id="IPR029070">
    <property type="entry name" value="Chitinase_insertion_sf"/>
</dbReference>
<sequence>MRDNGPLTKNNFFLAISFFLLTSTAFANEKTIKTFDDVPQSHWAYEAIHELRSLHITDGMGNNHFGLGQTIKRSEFVAFLVKLMQWEIITPEQGSFADNKDRSRWYYGPIETALHHGVILKDQDRFRPEEPITREEMAIMIVRTLGYNSLANQITYLGSPFDDISQNIGYITIARDFGIITGVGNNLFKPYDTARREEAALMMMRMYNKLNKPLPELHAFYAIRSAHQASMIPDLTSVGFGWSRLEYDPEKGQVILNTTRKNNNEFAIPIGFPQPLNRAKENQVATKLMVFASNHSRVEKANQSNEPLLEYILTRPEVRQQVIQSIVSQLHSTAEGIPLAFDGVVIDFEDMKGDQLKESFNRFLKELKEELDQSDASLYVAVHPARRAGQAYYDGYDFKSIGQIADRVILMAHDYYAKQLTNIEMQSGYTLTPVTPIDEVYYAIKAITDQDKGIEDRSKIYLQLSFDAVQWKLQDGKIINRVPYSPSYEAIQQRLSMDGVTMNYSDRYQNPYATFFDPRDNSYNIIWYEDSRSIEAKIKLAKMFDLQGLSLWRLGNVPDYQEEGTKKLYLDVWQHLLRHTK</sequence>
<dbReference type="OrthoDB" id="9769314at2"/>
<dbReference type="GO" id="GO:0005975">
    <property type="term" value="P:carbohydrate metabolic process"/>
    <property type="evidence" value="ECO:0007669"/>
    <property type="project" value="InterPro"/>
</dbReference>
<evidence type="ECO:0000259" key="3">
    <source>
        <dbReference type="PROSITE" id="PS51272"/>
    </source>
</evidence>
<protein>
    <submittedName>
        <fullName evidence="5">Uncharacterized protein</fullName>
    </submittedName>
</protein>
<evidence type="ECO:0000256" key="1">
    <source>
        <dbReference type="ARBA" id="ARBA00022737"/>
    </source>
</evidence>
<dbReference type="PROSITE" id="PS51272">
    <property type="entry name" value="SLH"/>
    <property type="match status" value="2"/>
</dbReference>
<feature type="signal peptide" evidence="2">
    <location>
        <begin position="1"/>
        <end position="27"/>
    </location>
</feature>
<dbReference type="Pfam" id="PF00395">
    <property type="entry name" value="SLH"/>
    <property type="match status" value="3"/>
</dbReference>
<evidence type="ECO:0000259" key="4">
    <source>
        <dbReference type="PROSITE" id="PS51910"/>
    </source>
</evidence>
<dbReference type="InterPro" id="IPR001223">
    <property type="entry name" value="Glyco_hydro18_cat"/>
</dbReference>
<dbReference type="Proteomes" id="UP000366051">
    <property type="component" value="Chromosome"/>
</dbReference>
<feature type="domain" description="SLH" evidence="3">
    <location>
        <begin position="93"/>
        <end position="155"/>
    </location>
</feature>
<dbReference type="InterPro" id="IPR017853">
    <property type="entry name" value="GH"/>
</dbReference>
<dbReference type="InterPro" id="IPR011583">
    <property type="entry name" value="Chitinase_II/V-like_cat"/>
</dbReference>
<keyword evidence="1" id="KW-0677">Repeat</keyword>
<dbReference type="RefSeq" id="WP_153726036.1">
    <property type="nucleotide sequence ID" value="NZ_CP045875.1"/>
</dbReference>
<dbReference type="EMBL" id="CP045875">
    <property type="protein sequence ID" value="QGG48974.1"/>
    <property type="molecule type" value="Genomic_DNA"/>
</dbReference>
<dbReference type="PANTHER" id="PTHR46066:SF2">
    <property type="entry name" value="CHITINASE DOMAIN-CONTAINING PROTEIN 1"/>
    <property type="match status" value="1"/>
</dbReference>
<keyword evidence="6" id="KW-1185">Reference proteome</keyword>
<dbReference type="GO" id="GO:0008061">
    <property type="term" value="F:chitin binding"/>
    <property type="evidence" value="ECO:0007669"/>
    <property type="project" value="InterPro"/>
</dbReference>
<dbReference type="Gene3D" id="3.20.20.80">
    <property type="entry name" value="Glycosidases"/>
    <property type="match status" value="1"/>
</dbReference>
<proteinExistence type="predicted"/>
<organism evidence="5 6">
    <name type="scientific">Heliorestis convoluta</name>
    <dbReference type="NCBI Taxonomy" id="356322"/>
    <lineage>
        <taxon>Bacteria</taxon>
        <taxon>Bacillati</taxon>
        <taxon>Bacillota</taxon>
        <taxon>Clostridia</taxon>
        <taxon>Eubacteriales</taxon>
        <taxon>Heliobacteriaceae</taxon>
        <taxon>Heliorestis</taxon>
    </lineage>
</organism>
<evidence type="ECO:0000313" key="5">
    <source>
        <dbReference type="EMBL" id="QGG48974.1"/>
    </source>
</evidence>
<dbReference type="SMART" id="SM00636">
    <property type="entry name" value="Glyco_18"/>
    <property type="match status" value="1"/>
</dbReference>
<feature type="domain" description="GH18" evidence="4">
    <location>
        <begin position="233"/>
        <end position="571"/>
    </location>
</feature>
<feature type="chain" id="PRO_5024401750" evidence="2">
    <location>
        <begin position="28"/>
        <end position="581"/>
    </location>
</feature>
<dbReference type="Gene3D" id="3.10.50.10">
    <property type="match status" value="1"/>
</dbReference>
<dbReference type="InterPro" id="IPR001119">
    <property type="entry name" value="SLH_dom"/>
</dbReference>
<keyword evidence="2" id="KW-0732">Signal</keyword>